<evidence type="ECO:0000313" key="2">
    <source>
        <dbReference type="Proteomes" id="UP001300348"/>
    </source>
</evidence>
<reference evidence="1 2" key="1">
    <citation type="journal article" date="2023" name="Access Microbiol">
        <title>The genome of a steinernematid-associated Pseudomonas piscis bacterium encodes the biosynthesis of insect toxins.</title>
        <authorList>
            <person name="Awori R.M."/>
            <person name="Hendre P."/>
            <person name="Amugune N.O."/>
        </authorList>
    </citation>
    <scope>NUCLEOTIDE SEQUENCE [LARGE SCALE GENOMIC DNA]</scope>
    <source>
        <strain evidence="1 2">97</strain>
    </source>
</reference>
<gene>
    <name evidence="1" type="ORF">QL112_010365</name>
</gene>
<dbReference type="EMBL" id="CP133647">
    <property type="protein sequence ID" value="WNH00318.1"/>
    <property type="molecule type" value="Genomic_DNA"/>
</dbReference>
<dbReference type="RefSeq" id="WP_189758441.1">
    <property type="nucleotide sequence ID" value="NZ_CAWPOC010000072.1"/>
</dbReference>
<dbReference type="GeneID" id="88855964"/>
<dbReference type="Proteomes" id="UP001300348">
    <property type="component" value="Chromosome"/>
</dbReference>
<proteinExistence type="predicted"/>
<evidence type="ECO:0000313" key="1">
    <source>
        <dbReference type="EMBL" id="WNH00318.1"/>
    </source>
</evidence>
<organism evidence="1 2">
    <name type="scientific">Xenorhabdus griffiniae</name>
    <dbReference type="NCBI Taxonomy" id="351672"/>
    <lineage>
        <taxon>Bacteria</taxon>
        <taxon>Pseudomonadati</taxon>
        <taxon>Pseudomonadota</taxon>
        <taxon>Gammaproteobacteria</taxon>
        <taxon>Enterobacterales</taxon>
        <taxon>Morganellaceae</taxon>
        <taxon>Xenorhabdus</taxon>
    </lineage>
</organism>
<accession>A0ABY9XCH6</accession>
<protein>
    <recommendedName>
        <fullName evidence="3">Transposase</fullName>
    </recommendedName>
</protein>
<keyword evidence="2" id="KW-1185">Reference proteome</keyword>
<evidence type="ECO:0008006" key="3">
    <source>
        <dbReference type="Google" id="ProtNLM"/>
    </source>
</evidence>
<name>A0ABY9XCH6_9GAMM</name>
<sequence>MSNTSTLKTTIKLKKSKNIDLQNKKFQLIKGTILVQSHFFVNGEKYHVFMQILERPLSDNAGFKKLMGYKASWKSQLKT</sequence>